<proteinExistence type="predicted"/>
<feature type="transmembrane region" description="Helical" evidence="1">
    <location>
        <begin position="74"/>
        <end position="93"/>
    </location>
</feature>
<dbReference type="InterPro" id="IPR021493">
    <property type="entry name" value="DUF3147"/>
</dbReference>
<keyword evidence="3" id="KW-1185">Reference proteome</keyword>
<keyword evidence="1" id="KW-0812">Transmembrane</keyword>
<feature type="transmembrane region" description="Helical" evidence="1">
    <location>
        <begin position="35"/>
        <end position="54"/>
    </location>
</feature>
<evidence type="ECO:0000313" key="3">
    <source>
        <dbReference type="Proteomes" id="UP000245202"/>
    </source>
</evidence>
<evidence type="ECO:0000256" key="1">
    <source>
        <dbReference type="SAM" id="Phobius"/>
    </source>
</evidence>
<sequence length="122" mass="12959">MPMLSVSFIGILLRFILGGTAVAVASLIAKRVGGVFGGIFAAFPVVFLAALLTIRWDHSGYDLIRQSIVLSQGALIGMAINIVCALAAGVLVARQGWKRGLTLSVLGWFLVSFSISYMVFIV</sequence>
<evidence type="ECO:0000313" key="2">
    <source>
        <dbReference type="EMBL" id="GBG10056.1"/>
    </source>
</evidence>
<evidence type="ECO:0008006" key="4">
    <source>
        <dbReference type="Google" id="ProtNLM"/>
    </source>
</evidence>
<feature type="transmembrane region" description="Helical" evidence="1">
    <location>
        <begin position="6"/>
        <end position="28"/>
    </location>
</feature>
<dbReference type="Proteomes" id="UP000245202">
    <property type="component" value="Unassembled WGS sequence"/>
</dbReference>
<keyword evidence="1" id="KW-1133">Transmembrane helix</keyword>
<reference evidence="2 3" key="1">
    <citation type="submission" date="2017-08" db="EMBL/GenBank/DDBJ databases">
        <title>Substantial Increase in Enzyme Production by Combined Drug-Resistance Mutations in Paenibacillus agaridevorans.</title>
        <authorList>
            <person name="Tanaka Y."/>
            <person name="Funane K."/>
            <person name="Hosaka T."/>
            <person name="Shiwa Y."/>
            <person name="Fujita N."/>
            <person name="Miyazaki T."/>
            <person name="Yoshikawa H."/>
            <person name="Murakami K."/>
            <person name="Kasahara K."/>
            <person name="Inaoka T."/>
            <person name="Hiraga Y."/>
            <person name="Ochi K."/>
        </authorList>
    </citation>
    <scope>NUCLEOTIDE SEQUENCE [LARGE SCALE GENOMIC DNA]</scope>
    <source>
        <strain evidence="2 3">T-3040</strain>
    </source>
</reference>
<accession>A0A2R5ETP9</accession>
<feature type="transmembrane region" description="Helical" evidence="1">
    <location>
        <begin position="100"/>
        <end position="120"/>
    </location>
</feature>
<name>A0A2R5ETP9_9BACL</name>
<keyword evidence="1" id="KW-0472">Membrane</keyword>
<gene>
    <name evidence="2" type="ORF">PAT3040_04766</name>
</gene>
<comment type="caution">
    <text evidence="2">The sequence shown here is derived from an EMBL/GenBank/DDBJ whole genome shotgun (WGS) entry which is preliminary data.</text>
</comment>
<dbReference type="Pfam" id="PF11345">
    <property type="entry name" value="DUF3147"/>
    <property type="match status" value="1"/>
</dbReference>
<protein>
    <recommendedName>
        <fullName evidence="4">DUF3147 domain-containing protein</fullName>
    </recommendedName>
</protein>
<organism evidence="2 3">
    <name type="scientific">Paenibacillus agaridevorans</name>
    <dbReference type="NCBI Taxonomy" id="171404"/>
    <lineage>
        <taxon>Bacteria</taxon>
        <taxon>Bacillati</taxon>
        <taxon>Bacillota</taxon>
        <taxon>Bacilli</taxon>
        <taxon>Bacillales</taxon>
        <taxon>Paenibacillaceae</taxon>
        <taxon>Paenibacillus</taxon>
    </lineage>
</organism>
<dbReference type="AlphaFoldDB" id="A0A2R5ETP9"/>
<dbReference type="EMBL" id="BDQX01000289">
    <property type="protein sequence ID" value="GBG10056.1"/>
    <property type="molecule type" value="Genomic_DNA"/>
</dbReference>